<dbReference type="CDD" id="cd09294">
    <property type="entry name" value="SmpB"/>
    <property type="match status" value="1"/>
</dbReference>
<dbReference type="GO" id="GO:0003723">
    <property type="term" value="F:RNA binding"/>
    <property type="evidence" value="ECO:0007669"/>
    <property type="project" value="UniProtKB-UniRule"/>
</dbReference>
<name>A0A7V0QS66_UNCAE</name>
<evidence type="ECO:0000256" key="3">
    <source>
        <dbReference type="HAMAP-Rule" id="MF_00023"/>
    </source>
</evidence>
<organism evidence="5">
    <name type="scientific">Aerophobetes bacterium</name>
    <dbReference type="NCBI Taxonomy" id="2030807"/>
    <lineage>
        <taxon>Bacteria</taxon>
        <taxon>Candidatus Aerophobota</taxon>
    </lineage>
</organism>
<dbReference type="Proteomes" id="UP000885660">
    <property type="component" value="Unassembled WGS sequence"/>
</dbReference>
<feature type="region of interest" description="Disordered" evidence="4">
    <location>
        <begin position="125"/>
        <end position="149"/>
    </location>
</feature>
<dbReference type="EMBL" id="DRBC01000307">
    <property type="protein sequence ID" value="HDN85097.1"/>
    <property type="molecule type" value="Genomic_DNA"/>
</dbReference>
<keyword evidence="1 3" id="KW-0963">Cytoplasm</keyword>
<keyword evidence="2 3" id="KW-0694">RNA-binding</keyword>
<dbReference type="GO" id="GO:0005829">
    <property type="term" value="C:cytosol"/>
    <property type="evidence" value="ECO:0007669"/>
    <property type="project" value="TreeGrafter"/>
</dbReference>
<comment type="subcellular location">
    <subcellularLocation>
        <location evidence="3">Cytoplasm</location>
    </subcellularLocation>
    <text evidence="3">The tmRNA-SmpB complex associates with stalled 70S ribosomes.</text>
</comment>
<comment type="similarity">
    <text evidence="3">Belongs to the SmpB family.</text>
</comment>
<dbReference type="PROSITE" id="PS01317">
    <property type="entry name" value="SSRP"/>
    <property type="match status" value="1"/>
</dbReference>
<dbReference type="InterPro" id="IPR023620">
    <property type="entry name" value="SmpB"/>
</dbReference>
<dbReference type="Gene3D" id="2.40.280.10">
    <property type="match status" value="1"/>
</dbReference>
<dbReference type="InterPro" id="IPR020081">
    <property type="entry name" value="SsrA-bd_prot_CS"/>
</dbReference>
<dbReference type="NCBIfam" id="NF003843">
    <property type="entry name" value="PRK05422.1"/>
    <property type="match status" value="1"/>
</dbReference>
<evidence type="ECO:0000256" key="4">
    <source>
        <dbReference type="SAM" id="MobiDB-lite"/>
    </source>
</evidence>
<gene>
    <name evidence="3 5" type="primary">smpB</name>
    <name evidence="5" type="ORF">ENG47_05010</name>
</gene>
<accession>A0A7V0QS66</accession>
<dbReference type="HAMAP" id="MF_00023">
    <property type="entry name" value="SmpB"/>
    <property type="match status" value="1"/>
</dbReference>
<sequence>MSLIFNKKVKHEYEILESYEAGIVLKGSEVKSIREGRVSFTDSFVRIKNGEVWLCNLHIAPYSSSTENHDPKRDRKLLLHKKQITRLAGILSQRGLTLLPLRIYFKKNRAKVEVVLVKGKRKYDKREKLKRKDMEREMKREIKERERFS</sequence>
<dbReference type="InterPro" id="IPR000037">
    <property type="entry name" value="SsrA-bd_prot"/>
</dbReference>
<evidence type="ECO:0000313" key="5">
    <source>
        <dbReference type="EMBL" id="HDN85097.1"/>
    </source>
</evidence>
<dbReference type="PANTHER" id="PTHR30308">
    <property type="entry name" value="TMRNA-BINDING COMPONENT OF TRANS-TRANSLATION TAGGING COMPLEX"/>
    <property type="match status" value="1"/>
</dbReference>
<dbReference type="GO" id="GO:0070929">
    <property type="term" value="P:trans-translation"/>
    <property type="evidence" value="ECO:0007669"/>
    <property type="project" value="UniProtKB-UniRule"/>
</dbReference>
<protein>
    <recommendedName>
        <fullName evidence="3">SsrA-binding protein</fullName>
    </recommendedName>
    <alternativeName>
        <fullName evidence="3">Small protein B</fullName>
    </alternativeName>
</protein>
<dbReference type="Pfam" id="PF01668">
    <property type="entry name" value="SmpB"/>
    <property type="match status" value="1"/>
</dbReference>
<evidence type="ECO:0000256" key="1">
    <source>
        <dbReference type="ARBA" id="ARBA00022490"/>
    </source>
</evidence>
<comment type="caution">
    <text evidence="5">The sequence shown here is derived from an EMBL/GenBank/DDBJ whole genome shotgun (WGS) entry which is preliminary data.</text>
</comment>
<dbReference type="NCBIfam" id="TIGR00086">
    <property type="entry name" value="smpB"/>
    <property type="match status" value="1"/>
</dbReference>
<dbReference type="AlphaFoldDB" id="A0A7V0QS66"/>
<dbReference type="SUPFAM" id="SSF74982">
    <property type="entry name" value="Small protein B (SmpB)"/>
    <property type="match status" value="1"/>
</dbReference>
<dbReference type="PANTHER" id="PTHR30308:SF2">
    <property type="entry name" value="SSRA-BINDING PROTEIN"/>
    <property type="match status" value="1"/>
</dbReference>
<dbReference type="GO" id="GO:0070930">
    <property type="term" value="P:trans-translation-dependent protein tagging"/>
    <property type="evidence" value="ECO:0007669"/>
    <property type="project" value="TreeGrafter"/>
</dbReference>
<reference evidence="5" key="1">
    <citation type="journal article" date="2020" name="mSystems">
        <title>Genome- and Community-Level Interaction Insights into Carbon Utilization and Element Cycling Functions of Hydrothermarchaeota in Hydrothermal Sediment.</title>
        <authorList>
            <person name="Zhou Z."/>
            <person name="Liu Y."/>
            <person name="Xu W."/>
            <person name="Pan J."/>
            <person name="Luo Z.H."/>
            <person name="Li M."/>
        </authorList>
    </citation>
    <scope>NUCLEOTIDE SEQUENCE [LARGE SCALE GENOMIC DNA]</scope>
    <source>
        <strain evidence="5">HyVt-219</strain>
    </source>
</reference>
<proteinExistence type="inferred from homology"/>
<evidence type="ECO:0000256" key="2">
    <source>
        <dbReference type="ARBA" id="ARBA00022884"/>
    </source>
</evidence>
<comment type="function">
    <text evidence="3">Required for rescue of stalled ribosomes mediated by trans-translation. Binds to transfer-messenger RNA (tmRNA), required for stable association of tmRNA with ribosomes. tmRNA and SmpB together mimic tRNA shape, replacing the anticodon stem-loop with SmpB. tmRNA is encoded by the ssrA gene; the 2 termini fold to resemble tRNA(Ala) and it encodes a 'tag peptide', a short internal open reading frame. During trans-translation Ala-aminoacylated tmRNA acts like a tRNA, entering the A-site of stalled ribosomes, displacing the stalled mRNA. The ribosome then switches to translate the ORF on the tmRNA; the nascent peptide is terminated with the 'tag peptide' encoded by the tmRNA and targeted for degradation. The ribosome is freed to recommence translation, which seems to be the essential function of trans-translation.</text>
</comment>